<proteinExistence type="inferred from homology"/>
<dbReference type="SMART" id="SM01385">
    <property type="entry name" value="DSS1_SEM1"/>
    <property type="match status" value="1"/>
</dbReference>
<reference evidence="4 5" key="1">
    <citation type="journal article" date="2020" name="ISME J.">
        <title>Uncovering the hidden diversity of litter-decomposition mechanisms in mushroom-forming fungi.</title>
        <authorList>
            <person name="Floudas D."/>
            <person name="Bentzer J."/>
            <person name="Ahren D."/>
            <person name="Johansson T."/>
            <person name="Persson P."/>
            <person name="Tunlid A."/>
        </authorList>
    </citation>
    <scope>NUCLEOTIDE SEQUENCE [LARGE SCALE GENOMIC DNA]</scope>
    <source>
        <strain evidence="4 5">CBS 101986</strain>
    </source>
</reference>
<feature type="compositionally biased region" description="Low complexity" evidence="3">
    <location>
        <begin position="8"/>
        <end position="21"/>
    </location>
</feature>
<protein>
    <recommendedName>
        <fullName evidence="2">26S proteasome complex subunit SEM1</fullName>
    </recommendedName>
</protein>
<organism evidence="4 5">
    <name type="scientific">Psilocybe cf. subviscida</name>
    <dbReference type="NCBI Taxonomy" id="2480587"/>
    <lineage>
        <taxon>Eukaryota</taxon>
        <taxon>Fungi</taxon>
        <taxon>Dikarya</taxon>
        <taxon>Basidiomycota</taxon>
        <taxon>Agaricomycotina</taxon>
        <taxon>Agaricomycetes</taxon>
        <taxon>Agaricomycetidae</taxon>
        <taxon>Agaricales</taxon>
        <taxon>Agaricineae</taxon>
        <taxon>Strophariaceae</taxon>
        <taxon>Psilocybe</taxon>
    </lineage>
</organism>
<accession>A0A8H5BPS0</accession>
<dbReference type="InterPro" id="IPR007834">
    <property type="entry name" value="DSS1_SEM1"/>
</dbReference>
<dbReference type="Pfam" id="PF05160">
    <property type="entry name" value="DSS1_SEM1"/>
    <property type="match status" value="1"/>
</dbReference>
<comment type="subcellular location">
    <subcellularLocation>
        <location evidence="2">Nucleus</location>
    </subcellularLocation>
</comment>
<keyword evidence="2" id="KW-0647">Proteasome</keyword>
<evidence type="ECO:0000256" key="3">
    <source>
        <dbReference type="SAM" id="MobiDB-lite"/>
    </source>
</evidence>
<dbReference type="GO" id="GO:0043248">
    <property type="term" value="P:proteasome assembly"/>
    <property type="evidence" value="ECO:0007669"/>
    <property type="project" value="UniProtKB-UniRule"/>
</dbReference>
<dbReference type="PANTHER" id="PTHR16771:SF0">
    <property type="entry name" value="26S PROTEASOME COMPLEX SUBUNIT SEM1"/>
    <property type="match status" value="1"/>
</dbReference>
<feature type="region of interest" description="Disordered" evidence="3">
    <location>
        <begin position="59"/>
        <end position="85"/>
    </location>
</feature>
<sequence>MSFFTLQSNTMSSSASNSKAAETSKADESAVQEVVPTVGVLEEDDEFEEFATADWQDSETDLAHLGGAPPGAAKSGGDKLWEDNWDDDDIEDEFSVQLRSELEKTKAAKSGDSMKH</sequence>
<dbReference type="EMBL" id="JAACJJ010000014">
    <property type="protein sequence ID" value="KAF5326979.1"/>
    <property type="molecule type" value="Genomic_DNA"/>
</dbReference>
<keyword evidence="2" id="KW-0539">Nucleus</keyword>
<dbReference type="PANTHER" id="PTHR16771">
    <property type="entry name" value="26 PROTEASOME COMPLEX SUBUNIT DSS1"/>
    <property type="match status" value="1"/>
</dbReference>
<comment type="function">
    <text evidence="2">Component of the 26S proteasome, a multiprotein complex involved in the ATP-dependent degradation of ubiquitinated proteins.</text>
</comment>
<dbReference type="GO" id="GO:0006406">
    <property type="term" value="P:mRNA export from nucleus"/>
    <property type="evidence" value="ECO:0007669"/>
    <property type="project" value="UniProtKB-UniRule"/>
</dbReference>
<dbReference type="AlphaFoldDB" id="A0A8H5BPS0"/>
<feature type="region of interest" description="Disordered" evidence="3">
    <location>
        <begin position="1"/>
        <end position="34"/>
    </location>
</feature>
<name>A0A8H5BPS0_9AGAR</name>
<dbReference type="GO" id="GO:0008541">
    <property type="term" value="C:proteasome regulatory particle, lid subcomplex"/>
    <property type="evidence" value="ECO:0007669"/>
    <property type="project" value="UniProtKB-UniRule"/>
</dbReference>
<evidence type="ECO:0000256" key="2">
    <source>
        <dbReference type="RuleBase" id="RU369057"/>
    </source>
</evidence>
<comment type="similarity">
    <text evidence="1 2">Belongs to the DSS1/SEM1 family.</text>
</comment>
<keyword evidence="5" id="KW-1185">Reference proteome</keyword>
<dbReference type="GO" id="GO:0000724">
    <property type="term" value="P:double-strand break repair via homologous recombination"/>
    <property type="evidence" value="ECO:0007669"/>
    <property type="project" value="TreeGrafter"/>
</dbReference>
<comment type="caution">
    <text evidence="4">The sequence shown here is derived from an EMBL/GenBank/DDBJ whole genome shotgun (WGS) entry which is preliminary data.</text>
</comment>
<evidence type="ECO:0000313" key="4">
    <source>
        <dbReference type="EMBL" id="KAF5326979.1"/>
    </source>
</evidence>
<dbReference type="Proteomes" id="UP000567179">
    <property type="component" value="Unassembled WGS sequence"/>
</dbReference>
<gene>
    <name evidence="4" type="ORF">D9619_004817</name>
</gene>
<evidence type="ECO:0000256" key="1">
    <source>
        <dbReference type="ARBA" id="ARBA00034491"/>
    </source>
</evidence>
<evidence type="ECO:0000313" key="5">
    <source>
        <dbReference type="Proteomes" id="UP000567179"/>
    </source>
</evidence>
<dbReference type="GO" id="GO:0005634">
    <property type="term" value="C:nucleus"/>
    <property type="evidence" value="ECO:0007669"/>
    <property type="project" value="UniProtKB-SubCell"/>
</dbReference>